<evidence type="ECO:0000313" key="3">
    <source>
        <dbReference type="Proteomes" id="UP001189429"/>
    </source>
</evidence>
<dbReference type="EMBL" id="CAUYUJ010014280">
    <property type="protein sequence ID" value="CAK0839231.1"/>
    <property type="molecule type" value="Genomic_DNA"/>
</dbReference>
<evidence type="ECO:0000256" key="1">
    <source>
        <dbReference type="SAM" id="MobiDB-lite"/>
    </source>
</evidence>
<evidence type="ECO:0000313" key="2">
    <source>
        <dbReference type="EMBL" id="CAK0839231.1"/>
    </source>
</evidence>
<comment type="caution">
    <text evidence="2">The sequence shown here is derived from an EMBL/GenBank/DDBJ whole genome shotgun (WGS) entry which is preliminary data.</text>
</comment>
<keyword evidence="3" id="KW-1185">Reference proteome</keyword>
<evidence type="ECO:0008006" key="4">
    <source>
        <dbReference type="Google" id="ProtNLM"/>
    </source>
</evidence>
<organism evidence="2 3">
    <name type="scientific">Prorocentrum cordatum</name>
    <dbReference type="NCBI Taxonomy" id="2364126"/>
    <lineage>
        <taxon>Eukaryota</taxon>
        <taxon>Sar</taxon>
        <taxon>Alveolata</taxon>
        <taxon>Dinophyceae</taxon>
        <taxon>Prorocentrales</taxon>
        <taxon>Prorocentraceae</taxon>
        <taxon>Prorocentrum</taxon>
    </lineage>
</organism>
<protein>
    <recommendedName>
        <fullName evidence="4">RNA helicase</fullName>
    </recommendedName>
</protein>
<feature type="region of interest" description="Disordered" evidence="1">
    <location>
        <begin position="164"/>
        <end position="251"/>
    </location>
</feature>
<accession>A0ABN9T2N8</accession>
<feature type="compositionally biased region" description="Low complexity" evidence="1">
    <location>
        <begin position="227"/>
        <end position="237"/>
    </location>
</feature>
<proteinExistence type="predicted"/>
<sequence length="251" mass="24835">MLPLYMLTRSINACQLSLQACPLAPGSHVAATAAAMEASQIGSEYGRCARCGGGALTGGAFAGGAFARGPAQLAASGAEHVGGAVGAGETSEAASASDADFVAALKRAFPDRCAGPRAKALPVKAPPPHLVHLAPPAGAPSAAAMADAVEKKLEMSLDDIVSGNFRAERAGPQAQAERGGFKSERGASRGPAAGRGPGKRSWAGAAYADAPAFRGAIGPSGDRSSRARAAPVRAAPRGLRGWNDGSGNAGL</sequence>
<reference evidence="2" key="1">
    <citation type="submission" date="2023-10" db="EMBL/GenBank/DDBJ databases">
        <authorList>
            <person name="Chen Y."/>
            <person name="Shah S."/>
            <person name="Dougan E. K."/>
            <person name="Thang M."/>
            <person name="Chan C."/>
        </authorList>
    </citation>
    <scope>NUCLEOTIDE SEQUENCE [LARGE SCALE GENOMIC DNA]</scope>
</reference>
<name>A0ABN9T2N8_9DINO</name>
<gene>
    <name evidence="2" type="ORF">PCOR1329_LOCUS34963</name>
</gene>
<dbReference type="Proteomes" id="UP001189429">
    <property type="component" value="Unassembled WGS sequence"/>
</dbReference>